<evidence type="ECO:0000256" key="11">
    <source>
        <dbReference type="ARBA" id="ARBA00023277"/>
    </source>
</evidence>
<feature type="active site" description="Proton acceptor" evidence="12">
    <location>
        <position position="288"/>
    </location>
</feature>
<dbReference type="UniPathway" id="UPA00916">
    <property type="reaction ID" value="UER00889"/>
</dbReference>
<comment type="subcellular location">
    <subcellularLocation>
        <location evidence="12">Cytoplasm</location>
    </subcellularLocation>
    <subcellularLocation>
        <location evidence="12">Nucleus</location>
    </subcellularLocation>
</comment>
<comment type="caution">
    <text evidence="12">Lacks conserved residue(s) required for the propagation of feature annotation.</text>
</comment>
<evidence type="ECO:0000256" key="3">
    <source>
        <dbReference type="ARBA" id="ARBA00016943"/>
    </source>
</evidence>
<dbReference type="PRINTS" id="PR00990">
    <property type="entry name" value="RIBOKINASE"/>
</dbReference>
<dbReference type="Proteomes" id="UP000190274">
    <property type="component" value="Chromosome H"/>
</dbReference>
<dbReference type="EMBL" id="LT598461">
    <property type="protein sequence ID" value="SCU96939.1"/>
    <property type="molecule type" value="Genomic_DNA"/>
</dbReference>
<comment type="subunit">
    <text evidence="12">Homodimer.</text>
</comment>
<dbReference type="Pfam" id="PF00294">
    <property type="entry name" value="PfkB"/>
    <property type="match status" value="1"/>
</dbReference>
<reference evidence="14 15" key="1">
    <citation type="submission" date="2016-03" db="EMBL/GenBank/DDBJ databases">
        <authorList>
            <person name="Devillers H."/>
        </authorList>
    </citation>
    <scope>NUCLEOTIDE SEQUENCE [LARGE SCALE GENOMIC DNA]</scope>
    <source>
        <strain evidence="14">CBS 10888</strain>
    </source>
</reference>
<dbReference type="PROSITE" id="PS00584">
    <property type="entry name" value="PFKB_KINASES_2"/>
    <property type="match status" value="1"/>
</dbReference>
<dbReference type="GO" id="GO:0005524">
    <property type="term" value="F:ATP binding"/>
    <property type="evidence" value="ECO:0007669"/>
    <property type="project" value="UniProtKB-UniRule"/>
</dbReference>
<keyword evidence="12" id="KW-0963">Cytoplasm</keyword>
<dbReference type="SUPFAM" id="SSF53613">
    <property type="entry name" value="Ribokinase-like"/>
    <property type="match status" value="1"/>
</dbReference>
<feature type="binding site" evidence="12">
    <location>
        <position position="318"/>
    </location>
    <ligand>
        <name>K(+)</name>
        <dbReference type="ChEBI" id="CHEBI:29103"/>
    </ligand>
</feature>
<feature type="binding site" evidence="12">
    <location>
        <position position="198"/>
    </location>
    <ligand>
        <name>ATP</name>
        <dbReference type="ChEBI" id="CHEBI:30616"/>
    </ligand>
</feature>
<sequence>MSEIVVCGSLNYDLVTFTQRLPDAGETITAGKFETHAGGKGLNQTVAIRKLLAQNEHVDVAMIGHVGDDSFGNELKSLLRENDIGVDRVISLEGVNTGVATILVEQESGQNRILLSEGANGHTDFLESDLNRLFPSRERPLDRATNHFVVFQNEIPGTVSIMRWIVANRPHFKVVYNPSPYRELSKEDWSLVDILVINEIEALQVLRSIFSVHDVAAFENMVRKDVLEGYKLVVSRLGTMLNKKQSLGAVIITLGEKGVVFASQDSPDVKYTAACHVPQVIDTTGAGDTFLGGVVSQLCTDHTLEEAIGFAVKASSLSIQKTGAAESIPSFQAVTEVP</sequence>
<evidence type="ECO:0000256" key="2">
    <source>
        <dbReference type="ARBA" id="ARBA00012035"/>
    </source>
</evidence>
<feature type="binding site" evidence="12">
    <location>
        <position position="282"/>
    </location>
    <ligand>
        <name>K(+)</name>
        <dbReference type="ChEBI" id="CHEBI:29103"/>
    </ligand>
</feature>
<dbReference type="InterPro" id="IPR011877">
    <property type="entry name" value="Ribokinase"/>
</dbReference>
<keyword evidence="5 12" id="KW-0479">Metal-binding</keyword>
<comment type="similarity">
    <text evidence="1">Belongs to the carbohydrate kinase pfkB family.</text>
</comment>
<dbReference type="GO" id="GO:0019303">
    <property type="term" value="P:D-ribose catabolic process"/>
    <property type="evidence" value="ECO:0007669"/>
    <property type="project" value="UniProtKB-UniRule"/>
</dbReference>
<protein>
    <recommendedName>
        <fullName evidence="3 12">Ribokinase</fullName>
        <shortName evidence="12">RK</shortName>
        <ecNumber evidence="2 12">2.7.1.15</ecNumber>
    </recommendedName>
</protein>
<feature type="binding site" evidence="12">
    <location>
        <begin position="253"/>
        <end position="258"/>
    </location>
    <ligand>
        <name>ATP</name>
        <dbReference type="ChEBI" id="CHEBI:30616"/>
    </ligand>
</feature>
<evidence type="ECO:0000256" key="8">
    <source>
        <dbReference type="ARBA" id="ARBA00022840"/>
    </source>
</evidence>
<keyword evidence="15" id="KW-1185">Reference proteome</keyword>
<proteinExistence type="inferred from homology"/>
<keyword evidence="11 12" id="KW-0119">Carbohydrate metabolism</keyword>
<feature type="binding site" evidence="12">
    <location>
        <position position="154"/>
    </location>
    <ligand>
        <name>substrate</name>
    </ligand>
</feature>
<evidence type="ECO:0000256" key="10">
    <source>
        <dbReference type="ARBA" id="ARBA00022958"/>
    </source>
</evidence>
<gene>
    <name evidence="12" type="primary">RBK1</name>
    <name evidence="14" type="ORF">LADA_0H03576G</name>
</gene>
<dbReference type="PANTHER" id="PTHR10584:SF166">
    <property type="entry name" value="RIBOKINASE"/>
    <property type="match status" value="1"/>
</dbReference>
<feature type="binding site" evidence="12">
    <location>
        <position position="327"/>
    </location>
    <ligand>
        <name>K(+)</name>
        <dbReference type="ChEBI" id="CHEBI:29103"/>
    </ligand>
</feature>
<feature type="binding site" evidence="12">
    <location>
        <begin position="287"/>
        <end position="288"/>
    </location>
    <ligand>
        <name>ATP</name>
        <dbReference type="ChEBI" id="CHEBI:30616"/>
    </ligand>
</feature>
<accession>A0A1G4K0B8</accession>
<feature type="binding site" evidence="12">
    <location>
        <position position="288"/>
    </location>
    <ligand>
        <name>substrate</name>
    </ligand>
</feature>
<evidence type="ECO:0000313" key="15">
    <source>
        <dbReference type="Proteomes" id="UP000190274"/>
    </source>
</evidence>
<feature type="domain" description="Carbohydrate kinase PfkB" evidence="13">
    <location>
        <begin position="1"/>
        <end position="329"/>
    </location>
</feature>
<organism evidence="14 15">
    <name type="scientific">Lachancea dasiensis</name>
    <dbReference type="NCBI Taxonomy" id="1072105"/>
    <lineage>
        <taxon>Eukaryota</taxon>
        <taxon>Fungi</taxon>
        <taxon>Dikarya</taxon>
        <taxon>Ascomycota</taxon>
        <taxon>Saccharomycotina</taxon>
        <taxon>Saccharomycetes</taxon>
        <taxon>Saccharomycetales</taxon>
        <taxon>Saccharomycetaceae</taxon>
        <taxon>Lachancea</taxon>
    </lineage>
</organism>
<evidence type="ECO:0000256" key="9">
    <source>
        <dbReference type="ARBA" id="ARBA00022842"/>
    </source>
</evidence>
<feature type="binding site" evidence="12">
    <location>
        <position position="321"/>
    </location>
    <ligand>
        <name>K(+)</name>
        <dbReference type="ChEBI" id="CHEBI:29103"/>
    </ligand>
</feature>
<feature type="binding site" evidence="12">
    <location>
        <begin position="11"/>
        <end position="13"/>
    </location>
    <ligand>
        <name>substrate</name>
    </ligand>
</feature>
<dbReference type="GO" id="GO:0005634">
    <property type="term" value="C:nucleus"/>
    <property type="evidence" value="ECO:0007669"/>
    <property type="project" value="UniProtKB-SubCell"/>
</dbReference>
<comment type="cofactor">
    <cofactor evidence="12">
        <name>Mg(2+)</name>
        <dbReference type="ChEBI" id="CHEBI:18420"/>
    </cofactor>
    <text evidence="12">Requires a divalent cation, most likely magnesium in vivo, as an electrophilic catalyst to aid phosphoryl group transfer. It is the chelate of the metal and the nucleotide that is the actual substrate.</text>
</comment>
<evidence type="ECO:0000256" key="5">
    <source>
        <dbReference type="ARBA" id="ARBA00022723"/>
    </source>
</evidence>
<evidence type="ECO:0000256" key="12">
    <source>
        <dbReference type="HAMAP-Rule" id="MF_03215"/>
    </source>
</evidence>
<keyword evidence="10 12" id="KW-0630">Potassium</keyword>
<keyword evidence="6 12" id="KW-0547">Nucleotide-binding</keyword>
<keyword evidence="8 12" id="KW-0067">ATP-binding</keyword>
<feature type="binding site" evidence="12">
    <location>
        <position position="323"/>
    </location>
    <ligand>
        <name>K(+)</name>
        <dbReference type="ChEBI" id="CHEBI:29103"/>
    </ligand>
</feature>
<comment type="function">
    <text evidence="12">Catalyzes the phosphorylation of ribose at O-5 in a reaction requiring ATP and magnesium. The resulting D-ribose-5-phosphate can then be used either for sythesis of nucleotides, histidine, and tryptophan, or as a component of the pentose phosphate pathway.</text>
</comment>
<evidence type="ECO:0000256" key="7">
    <source>
        <dbReference type="ARBA" id="ARBA00022777"/>
    </source>
</evidence>
<dbReference type="InterPro" id="IPR011611">
    <property type="entry name" value="PfkB_dom"/>
</dbReference>
<keyword evidence="12" id="KW-0539">Nucleus</keyword>
<dbReference type="EC" id="2.7.1.15" evidence="2 12"/>
<dbReference type="GO" id="GO:0004747">
    <property type="term" value="F:ribokinase activity"/>
    <property type="evidence" value="ECO:0007669"/>
    <property type="project" value="UniProtKB-UniRule"/>
</dbReference>
<dbReference type="InterPro" id="IPR002139">
    <property type="entry name" value="Ribo/fructo_kinase"/>
</dbReference>
<evidence type="ECO:0000259" key="13">
    <source>
        <dbReference type="Pfam" id="PF00294"/>
    </source>
</evidence>
<dbReference type="STRING" id="1266660.A0A1G4K0B8"/>
<dbReference type="InterPro" id="IPR029056">
    <property type="entry name" value="Ribokinase-like"/>
</dbReference>
<comment type="activity regulation">
    <text evidence="12">Activated by a monovalent cation that binds near, but not in, the active site. The most likely occupant of the site in vivo is potassium. Ion binding induces a conformational change that may alter substrate affinity.</text>
</comment>
<comment type="catalytic activity">
    <reaction evidence="12">
        <text>D-ribose + ATP = D-ribose 5-phosphate + ADP + H(+)</text>
        <dbReference type="Rhea" id="RHEA:13697"/>
        <dbReference type="ChEBI" id="CHEBI:15378"/>
        <dbReference type="ChEBI" id="CHEBI:30616"/>
        <dbReference type="ChEBI" id="CHEBI:47013"/>
        <dbReference type="ChEBI" id="CHEBI:78346"/>
        <dbReference type="ChEBI" id="CHEBI:456216"/>
        <dbReference type="EC" id="2.7.1.15"/>
    </reaction>
</comment>
<dbReference type="GO" id="GO:0046872">
    <property type="term" value="F:metal ion binding"/>
    <property type="evidence" value="ECO:0007669"/>
    <property type="project" value="UniProtKB-KW"/>
</dbReference>
<evidence type="ECO:0000256" key="6">
    <source>
        <dbReference type="ARBA" id="ARBA00022741"/>
    </source>
</evidence>
<evidence type="ECO:0000256" key="1">
    <source>
        <dbReference type="ARBA" id="ARBA00005380"/>
    </source>
</evidence>
<name>A0A1G4K0B8_9SACH</name>
<dbReference type="OrthoDB" id="415590at2759"/>
<dbReference type="CDD" id="cd01174">
    <property type="entry name" value="ribokinase"/>
    <property type="match status" value="1"/>
</dbReference>
<comment type="similarity">
    <text evidence="12">Belongs to the carbohydrate kinase PfkB family. Ribokinase subfamily.</text>
</comment>
<dbReference type="GO" id="GO:0005737">
    <property type="term" value="C:cytoplasm"/>
    <property type="evidence" value="ECO:0007669"/>
    <property type="project" value="UniProtKB-SubCell"/>
</dbReference>
<dbReference type="Gene3D" id="3.40.1190.20">
    <property type="match status" value="1"/>
</dbReference>
<feature type="binding site" evidence="12">
    <location>
        <begin position="39"/>
        <end position="43"/>
    </location>
    <ligand>
        <name>substrate</name>
    </ligand>
</feature>
<dbReference type="InterPro" id="IPR002173">
    <property type="entry name" value="Carboh/pur_kinase_PfkB_CS"/>
</dbReference>
<dbReference type="AlphaFoldDB" id="A0A1G4K0B8"/>
<evidence type="ECO:0000256" key="4">
    <source>
        <dbReference type="ARBA" id="ARBA00022679"/>
    </source>
</evidence>
<keyword evidence="7 12" id="KW-0418">Kinase</keyword>
<dbReference type="HAMAP" id="MF_01987">
    <property type="entry name" value="Ribokinase"/>
    <property type="match status" value="1"/>
</dbReference>
<keyword evidence="4 12" id="KW-0808">Transferase</keyword>
<evidence type="ECO:0000313" key="14">
    <source>
        <dbReference type="EMBL" id="SCU96939.1"/>
    </source>
</evidence>
<keyword evidence="9 12" id="KW-0460">Magnesium</keyword>
<comment type="pathway">
    <text evidence="12">Carbohydrate metabolism; D-ribose degradation; D-ribose 5-phosphate from beta-D-ribopyranose: step 2/2.</text>
</comment>
<feature type="binding site" evidence="12">
    <location>
        <position position="284"/>
    </location>
    <ligand>
        <name>K(+)</name>
        <dbReference type="ChEBI" id="CHEBI:29103"/>
    </ligand>
</feature>
<dbReference type="PANTHER" id="PTHR10584">
    <property type="entry name" value="SUGAR KINASE"/>
    <property type="match status" value="1"/>
</dbReference>